<dbReference type="PROSITE" id="PS51192">
    <property type="entry name" value="HELICASE_ATP_BIND_1"/>
    <property type="match status" value="1"/>
</dbReference>
<evidence type="ECO:0000259" key="4">
    <source>
        <dbReference type="PROSITE" id="PS51192"/>
    </source>
</evidence>
<reference evidence="6 7" key="1">
    <citation type="submission" date="2017-05" db="EMBL/GenBank/DDBJ databases">
        <title>Vagococcus spp. assemblies.</title>
        <authorList>
            <person name="Gulvik C.A."/>
        </authorList>
    </citation>
    <scope>NUCLEOTIDE SEQUENCE [LARGE SCALE GENOMIC DNA]</scope>
    <source>
        <strain evidence="6 7">SS1994</strain>
    </source>
</reference>
<dbReference type="GO" id="GO:0006270">
    <property type="term" value="P:DNA replication initiation"/>
    <property type="evidence" value="ECO:0007669"/>
    <property type="project" value="TreeGrafter"/>
</dbReference>
<evidence type="ECO:0000256" key="2">
    <source>
        <dbReference type="ARBA" id="ARBA00022840"/>
    </source>
</evidence>
<dbReference type="GO" id="GO:0006302">
    <property type="term" value="P:double-strand break repair"/>
    <property type="evidence" value="ECO:0007669"/>
    <property type="project" value="TreeGrafter"/>
</dbReference>
<dbReference type="GO" id="GO:0003677">
    <property type="term" value="F:DNA binding"/>
    <property type="evidence" value="ECO:0007669"/>
    <property type="project" value="UniProtKB-KW"/>
</dbReference>
<dbReference type="AlphaFoldDB" id="A0A429ZIC4"/>
<evidence type="ECO:0000256" key="1">
    <source>
        <dbReference type="ARBA" id="ARBA00022741"/>
    </source>
</evidence>
<dbReference type="GO" id="GO:0005524">
    <property type="term" value="F:ATP binding"/>
    <property type="evidence" value="ECO:0007669"/>
    <property type="project" value="UniProtKB-KW"/>
</dbReference>
<dbReference type="PANTHER" id="PTHR30580:SF1">
    <property type="entry name" value="COMF OPERON PROTEIN 1"/>
    <property type="match status" value="1"/>
</dbReference>
<evidence type="ECO:0000313" key="7">
    <source>
        <dbReference type="Proteomes" id="UP000288490"/>
    </source>
</evidence>
<dbReference type="SMART" id="SM00490">
    <property type="entry name" value="HELICc"/>
    <property type="match status" value="1"/>
</dbReference>
<evidence type="ECO:0000259" key="5">
    <source>
        <dbReference type="PROSITE" id="PS51194"/>
    </source>
</evidence>
<name>A0A429ZIC4_9ENTE</name>
<dbReference type="PROSITE" id="PS51194">
    <property type="entry name" value="HELICASE_CTER"/>
    <property type="match status" value="1"/>
</dbReference>
<proteinExistence type="predicted"/>
<protein>
    <recommendedName>
        <fullName evidence="8">DNA/RNA helicase</fullName>
    </recommendedName>
</protein>
<organism evidence="6 7">
    <name type="scientific">Vagococcus bubulae</name>
    <dbReference type="NCBI Taxonomy" id="1977868"/>
    <lineage>
        <taxon>Bacteria</taxon>
        <taxon>Bacillati</taxon>
        <taxon>Bacillota</taxon>
        <taxon>Bacilli</taxon>
        <taxon>Lactobacillales</taxon>
        <taxon>Enterococcaceae</taxon>
        <taxon>Vagococcus</taxon>
    </lineage>
</organism>
<dbReference type="Proteomes" id="UP000288490">
    <property type="component" value="Unassembled WGS sequence"/>
</dbReference>
<dbReference type="InterPro" id="IPR027417">
    <property type="entry name" value="P-loop_NTPase"/>
</dbReference>
<dbReference type="SUPFAM" id="SSF52540">
    <property type="entry name" value="P-loop containing nucleoside triphosphate hydrolases"/>
    <property type="match status" value="1"/>
</dbReference>
<dbReference type="Gene3D" id="3.40.50.300">
    <property type="entry name" value="P-loop containing nucleotide triphosphate hydrolases"/>
    <property type="match status" value="2"/>
</dbReference>
<feature type="domain" description="Helicase C-terminal" evidence="5">
    <location>
        <begin position="293"/>
        <end position="436"/>
    </location>
</feature>
<dbReference type="Pfam" id="PF00270">
    <property type="entry name" value="DEAD"/>
    <property type="match status" value="1"/>
</dbReference>
<dbReference type="GO" id="GO:0006310">
    <property type="term" value="P:DNA recombination"/>
    <property type="evidence" value="ECO:0007669"/>
    <property type="project" value="TreeGrafter"/>
</dbReference>
<evidence type="ECO:0008006" key="8">
    <source>
        <dbReference type="Google" id="ProtNLM"/>
    </source>
</evidence>
<dbReference type="InterPro" id="IPR014001">
    <property type="entry name" value="Helicase_ATP-bd"/>
</dbReference>
<accession>A0A429ZIC4</accession>
<feature type="domain" description="Helicase ATP-binding" evidence="4">
    <location>
        <begin position="115"/>
        <end position="267"/>
    </location>
</feature>
<keyword evidence="1" id="KW-0547">Nucleotide-binding</keyword>
<dbReference type="Pfam" id="PF00271">
    <property type="entry name" value="Helicase_C"/>
    <property type="match status" value="1"/>
</dbReference>
<dbReference type="InterPro" id="IPR011545">
    <property type="entry name" value="DEAD/DEAH_box_helicase_dom"/>
</dbReference>
<dbReference type="GO" id="GO:0043138">
    <property type="term" value="F:3'-5' DNA helicase activity"/>
    <property type="evidence" value="ECO:0007669"/>
    <property type="project" value="TreeGrafter"/>
</dbReference>
<dbReference type="PANTHER" id="PTHR30580">
    <property type="entry name" value="PRIMOSOMAL PROTEIN N"/>
    <property type="match status" value="1"/>
</dbReference>
<dbReference type="EMBL" id="NGJT01000012">
    <property type="protein sequence ID" value="RST93465.1"/>
    <property type="molecule type" value="Genomic_DNA"/>
</dbReference>
<dbReference type="OrthoDB" id="2077914at2"/>
<comment type="caution">
    <text evidence="6">The sequence shown here is derived from an EMBL/GenBank/DDBJ whole genome shotgun (WGS) entry which is preliminary data.</text>
</comment>
<evidence type="ECO:0000256" key="3">
    <source>
        <dbReference type="ARBA" id="ARBA00023125"/>
    </source>
</evidence>
<dbReference type="InterPro" id="IPR001650">
    <property type="entry name" value="Helicase_C-like"/>
</dbReference>
<keyword evidence="2" id="KW-0067">ATP-binding</keyword>
<dbReference type="SMART" id="SM00487">
    <property type="entry name" value="DEXDc"/>
    <property type="match status" value="1"/>
</dbReference>
<keyword evidence="7" id="KW-1185">Reference proteome</keyword>
<keyword evidence="3" id="KW-0238">DNA-binding</keyword>
<sequence>MRLCKKLQGRQLLKQEIPSSLWKQLKKEHTVKKVNAMTSRKKDIICRRCGHINSKASCQIETGFYCEYCLNMGRVTSNDYLYRIPKIHQEKAKKTRCFWQGKLTTQQARISQEIVDSYHHKRHHFVHAVTGAGKTEMLFPLIQQVLTDGKVIGIATPRIDVCLELYPRMEAAFQDTEINLLYGHSSQTYNGASFIICTTHQLMRFYHYFDVLVIDEADAFPYVYSDELQYAAKQALEKKGCFVFLTATSNQGLEKYPNTQKSILARRFHGKDLPVPTTVYCRHLAINLRQGKLPKKMLIEIEESQQSYILFFPDIALMSIVYPIIKETCRKKRVAMVHASSKDREKVVKQMREGEIDLLLSTTILERGVTFKNISVMVVCADHRVYNRASLVQIAGRVGRNLDYPTGKVIFLHEGKNQAIISAIKEIKYMNKEANK</sequence>
<evidence type="ECO:0000313" key="6">
    <source>
        <dbReference type="EMBL" id="RST93465.1"/>
    </source>
</evidence>
<gene>
    <name evidence="6" type="ORF">CBF36_07530</name>
</gene>